<dbReference type="SMART" id="SM00387">
    <property type="entry name" value="HATPase_c"/>
    <property type="match status" value="1"/>
</dbReference>
<dbReference type="InterPro" id="IPR005467">
    <property type="entry name" value="His_kinase_dom"/>
</dbReference>
<dbReference type="GO" id="GO:0005524">
    <property type="term" value="F:ATP binding"/>
    <property type="evidence" value="ECO:0007669"/>
    <property type="project" value="UniProtKB-KW"/>
</dbReference>
<comment type="caution">
    <text evidence="13">The sequence shown here is derived from an EMBL/GenBank/DDBJ whole genome shotgun (WGS) entry which is preliminary data.</text>
</comment>
<organism evidence="13 14">
    <name type="scientific">Lachnospira eligens</name>
    <dbReference type="NCBI Taxonomy" id="39485"/>
    <lineage>
        <taxon>Bacteria</taxon>
        <taxon>Bacillati</taxon>
        <taxon>Bacillota</taxon>
        <taxon>Clostridia</taxon>
        <taxon>Lachnospirales</taxon>
        <taxon>Lachnospiraceae</taxon>
        <taxon>Lachnospira</taxon>
    </lineage>
</organism>
<keyword evidence="11" id="KW-0472">Membrane</keyword>
<dbReference type="GO" id="GO:0004673">
    <property type="term" value="F:protein histidine kinase activity"/>
    <property type="evidence" value="ECO:0007669"/>
    <property type="project" value="UniProtKB-EC"/>
</dbReference>
<evidence type="ECO:0000313" key="14">
    <source>
        <dbReference type="Proteomes" id="UP000481964"/>
    </source>
</evidence>
<keyword evidence="7" id="KW-0547">Nucleotide-binding</keyword>
<protein>
    <recommendedName>
        <fullName evidence="3">histidine kinase</fullName>
        <ecNumber evidence="3">2.7.13.3</ecNumber>
    </recommendedName>
</protein>
<evidence type="ECO:0000256" key="2">
    <source>
        <dbReference type="ARBA" id="ARBA00004651"/>
    </source>
</evidence>
<dbReference type="GO" id="GO:0005886">
    <property type="term" value="C:plasma membrane"/>
    <property type="evidence" value="ECO:0007669"/>
    <property type="project" value="UniProtKB-SubCell"/>
</dbReference>
<evidence type="ECO:0000256" key="8">
    <source>
        <dbReference type="ARBA" id="ARBA00022777"/>
    </source>
</evidence>
<evidence type="ECO:0000256" key="1">
    <source>
        <dbReference type="ARBA" id="ARBA00000085"/>
    </source>
</evidence>
<accession>A0A7C9L5E3</accession>
<dbReference type="InterPro" id="IPR036890">
    <property type="entry name" value="HATPase_C_sf"/>
</dbReference>
<evidence type="ECO:0000256" key="4">
    <source>
        <dbReference type="ARBA" id="ARBA00022475"/>
    </source>
</evidence>
<reference evidence="13 14" key="1">
    <citation type="journal article" date="2019" name="Nat. Med.">
        <title>A library of human gut bacterial isolates paired with longitudinal multiomics data enables mechanistic microbiome research.</title>
        <authorList>
            <person name="Poyet M."/>
            <person name="Groussin M."/>
            <person name="Gibbons S.M."/>
            <person name="Avila-Pacheco J."/>
            <person name="Jiang X."/>
            <person name="Kearney S.M."/>
            <person name="Perrotta A.R."/>
            <person name="Berdy B."/>
            <person name="Zhao S."/>
            <person name="Lieberman T.D."/>
            <person name="Swanson P.K."/>
            <person name="Smith M."/>
            <person name="Roesemann S."/>
            <person name="Alexander J.E."/>
            <person name="Rich S.A."/>
            <person name="Livny J."/>
            <person name="Vlamakis H."/>
            <person name="Clish C."/>
            <person name="Bullock K."/>
            <person name="Deik A."/>
            <person name="Scott J."/>
            <person name="Pierce K.A."/>
            <person name="Xavier R.J."/>
            <person name="Alm E.J."/>
        </authorList>
    </citation>
    <scope>NUCLEOTIDE SEQUENCE [LARGE SCALE GENOMIC DNA]</scope>
    <source>
        <strain evidence="13 14">BIOML-A1</strain>
    </source>
</reference>
<evidence type="ECO:0000256" key="6">
    <source>
        <dbReference type="ARBA" id="ARBA00022679"/>
    </source>
</evidence>
<dbReference type="AlphaFoldDB" id="A0A7C9L5E3"/>
<sequence length="341" mass="39209">MSFSGRTCIENNFYNIILIKSICWNLAVCQLAKNTIILFHTISSLCAKFVEILLFTCISNTYILLYDNLKKVQLQPHRKKLIKLMFERNSYKMLNYDEYRNLCCLINENPDIISVFDNMSMFSIDELSIDSHDIKNHLAYLKTSFQLLKKKSPELSENKYIIRMEDVLSQLIYHMERTTLYRYSMKKADKKPVNINDIMYEVPDIIDDVIDNTCTFTFCLDNIPDILINPDQLKTLLTEAVQNACEASDCTGEITLITRKSNNYVITEIINNGGLPSHDDSSYLSDYIKLSRPFYSTKSGHIGVGLSIIHQICLSGNGYARLTESDGKTILCIRFPIISEN</sequence>
<evidence type="ECO:0000256" key="5">
    <source>
        <dbReference type="ARBA" id="ARBA00022553"/>
    </source>
</evidence>
<dbReference type="Pfam" id="PF02518">
    <property type="entry name" value="HATPase_c"/>
    <property type="match status" value="1"/>
</dbReference>
<dbReference type="EC" id="2.7.13.3" evidence="3"/>
<evidence type="ECO:0000313" key="13">
    <source>
        <dbReference type="EMBL" id="MSC58592.1"/>
    </source>
</evidence>
<evidence type="ECO:0000256" key="9">
    <source>
        <dbReference type="ARBA" id="ARBA00022840"/>
    </source>
</evidence>
<proteinExistence type="predicted"/>
<evidence type="ECO:0000259" key="12">
    <source>
        <dbReference type="PROSITE" id="PS50109"/>
    </source>
</evidence>
<dbReference type="PANTHER" id="PTHR45528:SF1">
    <property type="entry name" value="SENSOR HISTIDINE KINASE CPXA"/>
    <property type="match status" value="1"/>
</dbReference>
<keyword evidence="8" id="KW-0418">Kinase</keyword>
<dbReference type="GO" id="GO:0000160">
    <property type="term" value="P:phosphorelay signal transduction system"/>
    <property type="evidence" value="ECO:0007669"/>
    <property type="project" value="UniProtKB-KW"/>
</dbReference>
<evidence type="ECO:0000256" key="3">
    <source>
        <dbReference type="ARBA" id="ARBA00012438"/>
    </source>
</evidence>
<evidence type="ECO:0000256" key="11">
    <source>
        <dbReference type="ARBA" id="ARBA00023136"/>
    </source>
</evidence>
<keyword evidence="4" id="KW-1003">Cell membrane</keyword>
<dbReference type="PANTHER" id="PTHR45528">
    <property type="entry name" value="SENSOR HISTIDINE KINASE CPXA"/>
    <property type="match status" value="1"/>
</dbReference>
<comment type="catalytic activity">
    <reaction evidence="1">
        <text>ATP + protein L-histidine = ADP + protein N-phospho-L-histidine.</text>
        <dbReference type="EC" id="2.7.13.3"/>
    </reaction>
</comment>
<keyword evidence="6" id="KW-0808">Transferase</keyword>
<evidence type="ECO:0000256" key="10">
    <source>
        <dbReference type="ARBA" id="ARBA00023012"/>
    </source>
</evidence>
<comment type="subcellular location">
    <subcellularLocation>
        <location evidence="2">Cell membrane</location>
        <topology evidence="2">Multi-pass membrane protein</topology>
    </subcellularLocation>
</comment>
<dbReference type="Proteomes" id="UP000481964">
    <property type="component" value="Unassembled WGS sequence"/>
</dbReference>
<dbReference type="SUPFAM" id="SSF55874">
    <property type="entry name" value="ATPase domain of HSP90 chaperone/DNA topoisomerase II/histidine kinase"/>
    <property type="match status" value="1"/>
</dbReference>
<evidence type="ECO:0000256" key="7">
    <source>
        <dbReference type="ARBA" id="ARBA00022741"/>
    </source>
</evidence>
<dbReference type="Gene3D" id="3.30.565.10">
    <property type="entry name" value="Histidine kinase-like ATPase, C-terminal domain"/>
    <property type="match status" value="1"/>
</dbReference>
<dbReference type="EMBL" id="WKRD01000015">
    <property type="protein sequence ID" value="MSC58592.1"/>
    <property type="molecule type" value="Genomic_DNA"/>
</dbReference>
<keyword evidence="10" id="KW-0902">Two-component regulatory system</keyword>
<keyword evidence="9" id="KW-0067">ATP-binding</keyword>
<dbReference type="InterPro" id="IPR003594">
    <property type="entry name" value="HATPase_dom"/>
</dbReference>
<feature type="domain" description="Histidine kinase" evidence="12">
    <location>
        <begin position="129"/>
        <end position="339"/>
    </location>
</feature>
<dbReference type="PROSITE" id="PS50109">
    <property type="entry name" value="HIS_KIN"/>
    <property type="match status" value="1"/>
</dbReference>
<keyword evidence="5" id="KW-0597">Phosphoprotein</keyword>
<dbReference type="InterPro" id="IPR050398">
    <property type="entry name" value="HssS/ArlS-like"/>
</dbReference>
<gene>
    <name evidence="13" type="ORF">GKE48_14235</name>
</gene>
<name>A0A7C9L5E3_9FIRM</name>